<evidence type="ECO:0000256" key="1">
    <source>
        <dbReference type="ARBA" id="ARBA00004604"/>
    </source>
</evidence>
<dbReference type="GO" id="GO:0003899">
    <property type="term" value="F:DNA-directed RNA polymerase activity"/>
    <property type="evidence" value="ECO:0007669"/>
    <property type="project" value="InterPro"/>
</dbReference>
<evidence type="ECO:0000256" key="9">
    <source>
        <dbReference type="PROSITE-ProRule" id="PRU00472"/>
    </source>
</evidence>
<evidence type="ECO:0000313" key="11">
    <source>
        <dbReference type="EMBL" id="OMJ18777.1"/>
    </source>
</evidence>
<dbReference type="EMBL" id="LSSN01001659">
    <property type="protein sequence ID" value="OMJ18777.1"/>
    <property type="molecule type" value="Genomic_DNA"/>
</dbReference>
<keyword evidence="6 7" id="KW-0539">Nucleus</keyword>
<feature type="binding site" evidence="8">
    <location>
        <position position="42"/>
    </location>
    <ligand>
        <name>Zn(2+)</name>
        <dbReference type="ChEBI" id="CHEBI:29105"/>
        <label>1</label>
    </ligand>
</feature>
<accession>A0A1R1XVT9</accession>
<evidence type="ECO:0000259" key="10">
    <source>
        <dbReference type="PROSITE" id="PS51133"/>
    </source>
</evidence>
<comment type="subcellular location">
    <subcellularLocation>
        <location evidence="1">Nucleus</location>
        <location evidence="1">Nucleolus</location>
    </subcellularLocation>
</comment>
<feature type="binding site" evidence="8">
    <location>
        <position position="121"/>
    </location>
    <ligand>
        <name>Zn(2+)</name>
        <dbReference type="ChEBI" id="CHEBI:29105"/>
        <label>2</label>
    </ligand>
</feature>
<dbReference type="PIRSF" id="PIRSF005586">
    <property type="entry name" value="RNApol_RpoM"/>
    <property type="match status" value="1"/>
</dbReference>
<dbReference type="PANTHER" id="PTHR11239:SF14">
    <property type="entry name" value="DNA-DIRECTED RNA POLYMERASE I SUBUNIT RPA12"/>
    <property type="match status" value="1"/>
</dbReference>
<reference evidence="11 12" key="1">
    <citation type="submission" date="2017-01" db="EMBL/GenBank/DDBJ databases">
        <authorList>
            <person name="Mah S.A."/>
            <person name="Swanson W.J."/>
            <person name="Moy G.W."/>
            <person name="Vacquier V.D."/>
        </authorList>
    </citation>
    <scope>NUCLEOTIDE SEQUENCE [LARGE SCALE GENOMIC DNA]</scope>
    <source>
        <strain evidence="11 12">GSMNP</strain>
    </source>
</reference>
<keyword evidence="5 8" id="KW-0862">Zinc</keyword>
<evidence type="ECO:0000256" key="5">
    <source>
        <dbReference type="ARBA" id="ARBA00022833"/>
    </source>
</evidence>
<keyword evidence="2 7" id="KW-0240">DNA-directed RNA polymerase</keyword>
<keyword evidence="7" id="KW-0804">Transcription</keyword>
<evidence type="ECO:0000256" key="6">
    <source>
        <dbReference type="ARBA" id="ARBA00023242"/>
    </source>
</evidence>
<feature type="binding site" evidence="8">
    <location>
        <position position="24"/>
    </location>
    <ligand>
        <name>Zn(2+)</name>
        <dbReference type="ChEBI" id="CHEBI:29105"/>
        <label>1</label>
    </ligand>
</feature>
<dbReference type="Proteomes" id="UP000187283">
    <property type="component" value="Unassembled WGS sequence"/>
</dbReference>
<dbReference type="InterPro" id="IPR012164">
    <property type="entry name" value="Rpa12/Rpb9/Rpc10/TFS"/>
</dbReference>
<sequence>MKESSGAINTQTLIYGSVVFCNVCGNLLENPADKDLVICLACGETKDGHNFENIETVTVTSSDAFPSILKNKRSLVQGEVSEESNMATIEELCAKCGNNQMTFYTMQLRSADEGQTVFYKCTKCSYQYRVNN</sequence>
<evidence type="ECO:0000256" key="3">
    <source>
        <dbReference type="ARBA" id="ARBA00022723"/>
    </source>
</evidence>
<dbReference type="InterPro" id="IPR001222">
    <property type="entry name" value="Znf_TFIIS"/>
</dbReference>
<dbReference type="CDD" id="cd10507">
    <property type="entry name" value="Zn-ribbon_RPA12"/>
    <property type="match status" value="1"/>
</dbReference>
<dbReference type="SUPFAM" id="SSF57783">
    <property type="entry name" value="Zinc beta-ribbon"/>
    <property type="match status" value="1"/>
</dbReference>
<feature type="binding site" evidence="8">
    <location>
        <position position="21"/>
    </location>
    <ligand>
        <name>Zn(2+)</name>
        <dbReference type="ChEBI" id="CHEBI:29105"/>
        <label>1</label>
    </ligand>
</feature>
<evidence type="ECO:0000256" key="8">
    <source>
        <dbReference type="PIRSR" id="PIRSR005586-1"/>
    </source>
</evidence>
<comment type="caution">
    <text evidence="11">The sequence shown here is derived from an EMBL/GenBank/DDBJ whole genome shotgun (WGS) entry which is preliminary data.</text>
</comment>
<comment type="function">
    <text evidence="7">DNA-dependent RNA polymerase catalyzes the transcription of DNA into RNA using the four ribonucleoside triphosphates as substrates.</text>
</comment>
<dbReference type="Pfam" id="PF01096">
    <property type="entry name" value="Zn_ribbon_TFIIS"/>
    <property type="match status" value="1"/>
</dbReference>
<dbReference type="PROSITE" id="PS51133">
    <property type="entry name" value="ZF_TFIIS_2"/>
    <property type="match status" value="1"/>
</dbReference>
<dbReference type="GO" id="GO:0003676">
    <property type="term" value="F:nucleic acid binding"/>
    <property type="evidence" value="ECO:0007669"/>
    <property type="project" value="InterPro"/>
</dbReference>
<feature type="binding site" evidence="8">
    <location>
        <position position="96"/>
    </location>
    <ligand>
        <name>Zn(2+)</name>
        <dbReference type="ChEBI" id="CHEBI:29105"/>
        <label>2</label>
    </ligand>
</feature>
<evidence type="ECO:0000313" key="12">
    <source>
        <dbReference type="Proteomes" id="UP000187283"/>
    </source>
</evidence>
<gene>
    <name evidence="11" type="ORF">AYI70_g5147</name>
</gene>
<dbReference type="GO" id="GO:0006363">
    <property type="term" value="P:termination of RNA polymerase I transcription"/>
    <property type="evidence" value="ECO:0007669"/>
    <property type="project" value="TreeGrafter"/>
</dbReference>
<dbReference type="OrthoDB" id="10056816at2759"/>
<dbReference type="SMART" id="SM00440">
    <property type="entry name" value="ZnF_C2C2"/>
    <property type="match status" value="1"/>
</dbReference>
<dbReference type="PANTHER" id="PTHR11239">
    <property type="entry name" value="DNA-DIRECTED RNA POLYMERASE"/>
    <property type="match status" value="1"/>
</dbReference>
<proteinExistence type="inferred from homology"/>
<evidence type="ECO:0000256" key="7">
    <source>
        <dbReference type="PIRNR" id="PIRNR005586"/>
    </source>
</evidence>
<keyword evidence="4 9" id="KW-0863">Zinc-finger</keyword>
<dbReference type="Gene3D" id="2.20.25.10">
    <property type="match status" value="1"/>
</dbReference>
<dbReference type="STRING" id="133412.A0A1R1XVT9"/>
<dbReference type="AlphaFoldDB" id="A0A1R1XVT9"/>
<feature type="domain" description="TFIIS-type" evidence="10">
    <location>
        <begin position="89"/>
        <end position="129"/>
    </location>
</feature>
<keyword evidence="3 8" id="KW-0479">Metal-binding</keyword>
<organism evidence="11 12">
    <name type="scientific">Smittium culicis</name>
    <dbReference type="NCBI Taxonomy" id="133412"/>
    <lineage>
        <taxon>Eukaryota</taxon>
        <taxon>Fungi</taxon>
        <taxon>Fungi incertae sedis</taxon>
        <taxon>Zoopagomycota</taxon>
        <taxon>Kickxellomycotina</taxon>
        <taxon>Harpellomycetes</taxon>
        <taxon>Harpellales</taxon>
        <taxon>Legeriomycetaceae</taxon>
        <taxon>Smittium</taxon>
    </lineage>
</organism>
<keyword evidence="12" id="KW-1185">Reference proteome</keyword>
<evidence type="ECO:0000256" key="2">
    <source>
        <dbReference type="ARBA" id="ARBA00022478"/>
    </source>
</evidence>
<feature type="binding site" evidence="8">
    <location>
        <position position="124"/>
    </location>
    <ligand>
        <name>Zn(2+)</name>
        <dbReference type="ChEBI" id="CHEBI:29105"/>
        <label>2</label>
    </ligand>
</feature>
<comment type="similarity">
    <text evidence="7">Belongs to the archaeal rpoM/eukaryotic RPA12/RPB9/RPC11 RNA polymerase family.</text>
</comment>
<protein>
    <recommendedName>
        <fullName evidence="7">DNA-directed RNA polymerase subunit</fullName>
    </recommendedName>
</protein>
<dbReference type="GO" id="GO:0008270">
    <property type="term" value="F:zinc ion binding"/>
    <property type="evidence" value="ECO:0007669"/>
    <property type="project" value="UniProtKB-KW"/>
</dbReference>
<dbReference type="GO" id="GO:0005736">
    <property type="term" value="C:RNA polymerase I complex"/>
    <property type="evidence" value="ECO:0007669"/>
    <property type="project" value="TreeGrafter"/>
</dbReference>
<evidence type="ECO:0000256" key="4">
    <source>
        <dbReference type="ARBA" id="ARBA00022771"/>
    </source>
</evidence>
<feature type="binding site" evidence="8">
    <location>
        <position position="93"/>
    </location>
    <ligand>
        <name>Zn(2+)</name>
        <dbReference type="ChEBI" id="CHEBI:29105"/>
        <label>2</label>
    </ligand>
</feature>
<name>A0A1R1XVT9_9FUNG</name>
<dbReference type="InterPro" id="IPR034004">
    <property type="entry name" value="Zn_ribbon_RPA12_C"/>
</dbReference>